<sequence length="290" mass="31782">MPKTQEKARLLETRRVADDTHRIVLYAPRITATARPGQFVMVRIASEGADPLLNRPFSFHRIHKDDGLFEILFRVVGRGTWLLSQRKEGSSLDVIGPLGNAFPMPEAQEEIVALAAGGIGIAPMVELGYRLADWAREKDSRQVFLFYGARTASELVPLGKLERRGIRASFSTDDGSRGSCGTVVDLMDQSVRESGLLPQRLYACGPLAMQAAVAAWAHEKDVRATMSLESVMACGIGACLGCALPAAHPDDSSRARHVHVCKEGPVFDSRKILWEKMEPTPVRPLTFVCS</sequence>
<comment type="cofactor">
    <cofactor evidence="12">
        <name>[2Fe-2S] cluster</name>
        <dbReference type="ChEBI" id="CHEBI:190135"/>
    </cofactor>
    <text evidence="12">Binds 1 [2Fe-2S] cluster per subunit.</text>
</comment>
<feature type="binding site" evidence="12">
    <location>
        <position position="261"/>
    </location>
    <ligand>
        <name>[2Fe-2S] cluster</name>
        <dbReference type="ChEBI" id="CHEBI:190135"/>
    </ligand>
</feature>
<evidence type="ECO:0000313" key="14">
    <source>
        <dbReference type="EMBL" id="SHF93001.1"/>
    </source>
</evidence>
<evidence type="ECO:0000256" key="11">
    <source>
        <dbReference type="PIRSR" id="PIRSR006816-1"/>
    </source>
</evidence>
<dbReference type="AlphaFoldDB" id="A0A1M5FPB6"/>
<dbReference type="Gene3D" id="2.10.240.10">
    <property type="entry name" value="Dihydroorotate dehydrogenase, electron transfer subunit"/>
    <property type="match status" value="1"/>
</dbReference>
<keyword evidence="9 12" id="KW-0411">Iron-sulfur</keyword>
<feature type="binding site" evidence="12">
    <location>
        <position position="239"/>
    </location>
    <ligand>
        <name>[2Fe-2S] cluster</name>
        <dbReference type="ChEBI" id="CHEBI:190135"/>
    </ligand>
</feature>
<gene>
    <name evidence="14" type="ORF">SAMN02745206_02933</name>
</gene>
<dbReference type="Gene3D" id="2.40.30.10">
    <property type="entry name" value="Translation factors"/>
    <property type="match status" value="1"/>
</dbReference>
<dbReference type="SUPFAM" id="SSF63380">
    <property type="entry name" value="Riboflavin synthase domain-like"/>
    <property type="match status" value="1"/>
</dbReference>
<dbReference type="InterPro" id="IPR001433">
    <property type="entry name" value="OxRdtase_FAD/NAD-bd"/>
</dbReference>
<dbReference type="InterPro" id="IPR019480">
    <property type="entry name" value="Dihydroorotate_DH_Fe-S-bd"/>
</dbReference>
<evidence type="ECO:0000256" key="1">
    <source>
        <dbReference type="ARBA" id="ARBA00006422"/>
    </source>
</evidence>
<evidence type="ECO:0000256" key="5">
    <source>
        <dbReference type="ARBA" id="ARBA00022723"/>
    </source>
</evidence>
<dbReference type="InterPro" id="IPR037117">
    <property type="entry name" value="Dihydroorotate_DH_ele_sf"/>
</dbReference>
<reference evidence="15" key="1">
    <citation type="submission" date="2016-11" db="EMBL/GenBank/DDBJ databases">
        <authorList>
            <person name="Varghese N."/>
            <person name="Submissions S."/>
        </authorList>
    </citation>
    <scope>NUCLEOTIDE SEQUENCE [LARGE SCALE GENOMIC DNA]</scope>
    <source>
        <strain evidence="15">DSM 9756</strain>
    </source>
</reference>
<keyword evidence="2" id="KW-0813">Transport</keyword>
<evidence type="ECO:0000256" key="12">
    <source>
        <dbReference type="PIRSR" id="PIRSR006816-2"/>
    </source>
</evidence>
<feature type="binding site" evidence="11">
    <location>
        <begin position="79"/>
        <end position="80"/>
    </location>
    <ligand>
        <name>FAD</name>
        <dbReference type="ChEBI" id="CHEBI:57692"/>
    </ligand>
</feature>
<dbReference type="Pfam" id="PF00175">
    <property type="entry name" value="NAD_binding_1"/>
    <property type="match status" value="1"/>
</dbReference>
<dbReference type="InterPro" id="IPR017927">
    <property type="entry name" value="FAD-bd_FR_type"/>
</dbReference>
<dbReference type="EMBL" id="FQVB01000032">
    <property type="protein sequence ID" value="SHF93001.1"/>
    <property type="molecule type" value="Genomic_DNA"/>
</dbReference>
<evidence type="ECO:0000256" key="8">
    <source>
        <dbReference type="ARBA" id="ARBA00023004"/>
    </source>
</evidence>
<feature type="binding site" evidence="12">
    <location>
        <position position="242"/>
    </location>
    <ligand>
        <name>[2Fe-2S] cluster</name>
        <dbReference type="ChEBI" id="CHEBI:190135"/>
    </ligand>
</feature>
<keyword evidence="8 12" id="KW-0408">Iron</keyword>
<dbReference type="PIRSF" id="PIRSF006816">
    <property type="entry name" value="Cyc3_hyd_g"/>
    <property type="match status" value="1"/>
</dbReference>
<evidence type="ECO:0000256" key="10">
    <source>
        <dbReference type="ARBA" id="ARBA00034078"/>
    </source>
</evidence>
<dbReference type="InterPro" id="IPR017938">
    <property type="entry name" value="Riboflavin_synthase-like_b-brl"/>
</dbReference>
<dbReference type="PRINTS" id="PR00409">
    <property type="entry name" value="PHDIOXRDTASE"/>
</dbReference>
<evidence type="ECO:0000256" key="7">
    <source>
        <dbReference type="ARBA" id="ARBA00022982"/>
    </source>
</evidence>
<dbReference type="OrthoDB" id="9796486at2"/>
<dbReference type="GO" id="GO:0046872">
    <property type="term" value="F:metal ion binding"/>
    <property type="evidence" value="ECO:0007669"/>
    <property type="project" value="UniProtKB-KW"/>
</dbReference>
<keyword evidence="15" id="KW-1185">Reference proteome</keyword>
<evidence type="ECO:0000313" key="15">
    <source>
        <dbReference type="Proteomes" id="UP000184076"/>
    </source>
</evidence>
<keyword evidence="7" id="KW-0249">Electron transport</keyword>
<comment type="similarity">
    <text evidence="1">Belongs to the PyrK family.</text>
</comment>
<dbReference type="InterPro" id="IPR012165">
    <property type="entry name" value="Cyt_c3_hydrogenase_gsu"/>
</dbReference>
<dbReference type="PANTHER" id="PTHR43513">
    <property type="entry name" value="DIHYDROOROTATE DEHYDROGENASE B (NAD(+)), ELECTRON TRANSFER SUBUNIT"/>
    <property type="match status" value="1"/>
</dbReference>
<dbReference type="GO" id="GO:0050660">
    <property type="term" value="F:flavin adenine dinucleotide binding"/>
    <property type="evidence" value="ECO:0007669"/>
    <property type="project" value="InterPro"/>
</dbReference>
<dbReference type="InterPro" id="IPR050353">
    <property type="entry name" value="PyrK_electron_transfer"/>
</dbReference>
<keyword evidence="3 11" id="KW-0285">Flavoprotein</keyword>
<dbReference type="Pfam" id="PF10418">
    <property type="entry name" value="DHODB_Fe-S_bind"/>
    <property type="match status" value="1"/>
</dbReference>
<comment type="cofactor">
    <cofactor evidence="10">
        <name>[2Fe-2S] cluster</name>
        <dbReference type="ChEBI" id="CHEBI:190135"/>
    </cofactor>
</comment>
<name>A0A1M5FPB6_9BACT</name>
<evidence type="ECO:0000256" key="6">
    <source>
        <dbReference type="ARBA" id="ARBA00022827"/>
    </source>
</evidence>
<organism evidence="14 15">
    <name type="scientific">Desulfacinum infernum DSM 9756</name>
    <dbReference type="NCBI Taxonomy" id="1121391"/>
    <lineage>
        <taxon>Bacteria</taxon>
        <taxon>Pseudomonadati</taxon>
        <taxon>Thermodesulfobacteriota</taxon>
        <taxon>Syntrophobacteria</taxon>
        <taxon>Syntrophobacterales</taxon>
        <taxon>Syntrophobacteraceae</taxon>
        <taxon>Desulfacinum</taxon>
    </lineage>
</organism>
<dbReference type="InterPro" id="IPR039261">
    <property type="entry name" value="FNR_nucleotide-bd"/>
</dbReference>
<feature type="binding site" evidence="12">
    <location>
        <position position="234"/>
    </location>
    <ligand>
        <name>[2Fe-2S] cluster</name>
        <dbReference type="ChEBI" id="CHEBI:190135"/>
    </ligand>
</feature>
<evidence type="ECO:0000256" key="2">
    <source>
        <dbReference type="ARBA" id="ARBA00022448"/>
    </source>
</evidence>
<comment type="cofactor">
    <cofactor evidence="11">
        <name>FAD</name>
        <dbReference type="ChEBI" id="CHEBI:57692"/>
    </cofactor>
    <text evidence="11">Binds 1 FAD per subunit.</text>
</comment>
<evidence type="ECO:0000256" key="3">
    <source>
        <dbReference type="ARBA" id="ARBA00022630"/>
    </source>
</evidence>
<dbReference type="STRING" id="1121391.SAMN02745206_02933"/>
<dbReference type="RefSeq" id="WP_073040803.1">
    <property type="nucleotide sequence ID" value="NZ_FQVB01000032.1"/>
</dbReference>
<dbReference type="Pfam" id="PF00970">
    <property type="entry name" value="FAD_binding_6"/>
    <property type="match status" value="1"/>
</dbReference>
<keyword evidence="6 11" id="KW-0274">FAD</keyword>
<evidence type="ECO:0000256" key="4">
    <source>
        <dbReference type="ARBA" id="ARBA00022714"/>
    </source>
</evidence>
<keyword evidence="5 12" id="KW-0479">Metal-binding</keyword>
<dbReference type="GO" id="GO:0016491">
    <property type="term" value="F:oxidoreductase activity"/>
    <property type="evidence" value="ECO:0007669"/>
    <property type="project" value="InterPro"/>
</dbReference>
<keyword evidence="4 12" id="KW-0001">2Fe-2S</keyword>
<feature type="binding site" evidence="11">
    <location>
        <begin position="55"/>
        <end position="58"/>
    </location>
    <ligand>
        <name>FAD</name>
        <dbReference type="ChEBI" id="CHEBI:57692"/>
    </ligand>
</feature>
<dbReference type="GO" id="GO:0006221">
    <property type="term" value="P:pyrimidine nucleotide biosynthetic process"/>
    <property type="evidence" value="ECO:0007669"/>
    <property type="project" value="InterPro"/>
</dbReference>
<evidence type="ECO:0000259" key="13">
    <source>
        <dbReference type="PROSITE" id="PS51384"/>
    </source>
</evidence>
<feature type="binding site" evidence="11">
    <location>
        <begin position="72"/>
        <end position="74"/>
    </location>
    <ligand>
        <name>FAD</name>
        <dbReference type="ChEBI" id="CHEBI:57692"/>
    </ligand>
</feature>
<protein>
    <submittedName>
        <fullName evidence="14">Dihydroorotate dehydrogenase electron transfer subunit</fullName>
    </submittedName>
</protein>
<evidence type="ECO:0000256" key="9">
    <source>
        <dbReference type="ARBA" id="ARBA00023014"/>
    </source>
</evidence>
<dbReference type="CDD" id="cd06218">
    <property type="entry name" value="DHOD_e_trans"/>
    <property type="match status" value="1"/>
</dbReference>
<proteinExistence type="inferred from homology"/>
<dbReference type="PANTHER" id="PTHR43513:SF3">
    <property type="entry name" value="DIHYDROOROTATE DEHYDROGENASE B (NAD(+)), ELECTRON TRANSFER SUBUNIT-RELATED"/>
    <property type="match status" value="1"/>
</dbReference>
<dbReference type="InterPro" id="IPR008333">
    <property type="entry name" value="Cbr1-like_FAD-bd_dom"/>
</dbReference>
<dbReference type="PROSITE" id="PS51384">
    <property type="entry name" value="FAD_FR"/>
    <property type="match status" value="1"/>
</dbReference>
<dbReference type="SUPFAM" id="SSF52343">
    <property type="entry name" value="Ferredoxin reductase-like, C-terminal NADP-linked domain"/>
    <property type="match status" value="1"/>
</dbReference>
<dbReference type="Proteomes" id="UP000184076">
    <property type="component" value="Unassembled WGS sequence"/>
</dbReference>
<dbReference type="Gene3D" id="3.40.50.80">
    <property type="entry name" value="Nucleotide-binding domain of ferredoxin-NADP reductase (FNR) module"/>
    <property type="match status" value="1"/>
</dbReference>
<dbReference type="GO" id="GO:0051537">
    <property type="term" value="F:2 iron, 2 sulfur cluster binding"/>
    <property type="evidence" value="ECO:0007669"/>
    <property type="project" value="UniProtKB-KW"/>
</dbReference>
<accession>A0A1M5FPB6</accession>
<feature type="domain" description="FAD-binding FR-type" evidence="13">
    <location>
        <begin position="3"/>
        <end position="104"/>
    </location>
</feature>